<proteinExistence type="predicted"/>
<name>A0A6G7VED2_9GAMM</name>
<evidence type="ECO:0000256" key="1">
    <source>
        <dbReference type="SAM" id="MobiDB-lite"/>
    </source>
</evidence>
<reference evidence="3" key="1">
    <citation type="submission" date="2020-01" db="EMBL/GenBank/DDBJ databases">
        <title>Caldichromatium gen. nov., sp. nov., a thermophilic purple sulfur bacterium member of the family Chromatiaceae isolated from Nakabusa hot spring, Japan.</title>
        <authorList>
            <person name="Saini M.K."/>
            <person name="Hanada S."/>
            <person name="Tank M."/>
        </authorList>
    </citation>
    <scope>NUCLEOTIDE SEQUENCE [LARGE SCALE GENOMIC DNA]</scope>
    <source>
        <strain evidence="3">No.7</strain>
    </source>
</reference>
<evidence type="ECO:0000313" key="2">
    <source>
        <dbReference type="EMBL" id="QIK38226.1"/>
    </source>
</evidence>
<feature type="compositionally biased region" description="Low complexity" evidence="1">
    <location>
        <begin position="104"/>
        <end position="120"/>
    </location>
</feature>
<dbReference type="Proteomes" id="UP000502699">
    <property type="component" value="Chromosome"/>
</dbReference>
<dbReference type="AlphaFoldDB" id="A0A6G7VED2"/>
<protein>
    <submittedName>
        <fullName evidence="2">Uncharacterized protein</fullName>
    </submittedName>
</protein>
<keyword evidence="3" id="KW-1185">Reference proteome</keyword>
<sequence>MELDILAEDVSNQVQCDLKTAGGLRMRHLIGKAKLAGQVFLCFATYKPVRIGSPSGWWNARHVQDGTLTNFAKRRKNNRLIGQIGHQAEPNQVGLKPWRQKSTAQLPSPLSAHSALSQES</sequence>
<evidence type="ECO:0000313" key="3">
    <source>
        <dbReference type="Proteomes" id="UP000502699"/>
    </source>
</evidence>
<feature type="region of interest" description="Disordered" evidence="1">
    <location>
        <begin position="100"/>
        <end position="120"/>
    </location>
</feature>
<organism evidence="2 3">
    <name type="scientific">Caldichromatium japonicum</name>
    <dbReference type="NCBI Taxonomy" id="2699430"/>
    <lineage>
        <taxon>Bacteria</taxon>
        <taxon>Pseudomonadati</taxon>
        <taxon>Pseudomonadota</taxon>
        <taxon>Gammaproteobacteria</taxon>
        <taxon>Chromatiales</taxon>
        <taxon>Chromatiaceae</taxon>
        <taxon>Caldichromatium</taxon>
    </lineage>
</organism>
<gene>
    <name evidence="2" type="ORF">GWK36_09835</name>
</gene>
<accession>A0A6G7VED2</accession>
<dbReference type="KEGG" id="cjap:GWK36_09835"/>
<dbReference type="EMBL" id="CP048029">
    <property type="protein sequence ID" value="QIK38226.1"/>
    <property type="molecule type" value="Genomic_DNA"/>
</dbReference>